<accession>S7MSP8</accession>
<evidence type="ECO:0000256" key="1">
    <source>
        <dbReference type="SAM" id="MobiDB-lite"/>
    </source>
</evidence>
<protein>
    <submittedName>
        <fullName evidence="3">T-cell surface glycoprotein CD5</fullName>
    </submittedName>
</protein>
<dbReference type="Proteomes" id="UP000052978">
    <property type="component" value="Unassembled WGS sequence"/>
</dbReference>
<dbReference type="GO" id="GO:0031295">
    <property type="term" value="P:T cell costimulation"/>
    <property type="evidence" value="ECO:0007669"/>
    <property type="project" value="TreeGrafter"/>
</dbReference>
<reference evidence="3 4" key="1">
    <citation type="journal article" date="2013" name="Nat. Commun.">
        <title>Genome analysis reveals insights into physiology and longevity of the Brandt's bat Myotis brandtii.</title>
        <authorList>
            <person name="Seim I."/>
            <person name="Fang X."/>
            <person name="Xiong Z."/>
            <person name="Lobanov A.V."/>
            <person name="Huang Z."/>
            <person name="Ma S."/>
            <person name="Feng Y."/>
            <person name="Turanov A.A."/>
            <person name="Zhu Y."/>
            <person name="Lenz T.L."/>
            <person name="Gerashchenko M.V."/>
            <person name="Fan D."/>
            <person name="Hee Yim S."/>
            <person name="Yao X."/>
            <person name="Jordan D."/>
            <person name="Xiong Y."/>
            <person name="Ma Y."/>
            <person name="Lyapunov A.N."/>
            <person name="Chen G."/>
            <person name="Kulakova O.I."/>
            <person name="Sun Y."/>
            <person name="Lee S.G."/>
            <person name="Bronson R.T."/>
            <person name="Moskalev A.A."/>
            <person name="Sunyaev S.R."/>
            <person name="Zhang G."/>
            <person name="Krogh A."/>
            <person name="Wang J."/>
            <person name="Gladyshev V.N."/>
        </authorList>
    </citation>
    <scope>NUCLEOTIDE SEQUENCE [LARGE SCALE GENOMIC DNA]</scope>
</reference>
<name>S7MSP8_MYOBR</name>
<keyword evidence="2" id="KW-0472">Membrane</keyword>
<evidence type="ECO:0000313" key="3">
    <source>
        <dbReference type="EMBL" id="EPQ07399.1"/>
    </source>
</evidence>
<keyword evidence="2" id="KW-1133">Transmembrane helix</keyword>
<keyword evidence="4" id="KW-1185">Reference proteome</keyword>
<gene>
    <name evidence="3" type="ORF">D623_10002726</name>
</gene>
<sequence>MKCREALLLGQVPSFSSPRNHITCQGMLGSFSHCNASDARQAEPLSLICLAPPHPLFPPPRTFSLRDPLPLHHQVSHCRTTEDDPSSHKASAHNHSRARSSYQVLEAGEKDTRGLVCFGEKLSQCHQLQERRAHCKRVFLTCQDPNPAGLGTGTVMSIILALVLLAVLLVMCGPLIYKKLVKKCSWWVSPAVASFLPAALEGALRRVSAQPDNSSDSDYDLHGAQRL</sequence>
<evidence type="ECO:0000313" key="4">
    <source>
        <dbReference type="Proteomes" id="UP000052978"/>
    </source>
</evidence>
<dbReference type="AlphaFoldDB" id="S7MSP8"/>
<keyword evidence="2" id="KW-0812">Transmembrane</keyword>
<evidence type="ECO:0000256" key="2">
    <source>
        <dbReference type="SAM" id="Phobius"/>
    </source>
</evidence>
<dbReference type="InterPro" id="IPR003566">
    <property type="entry name" value="Tcell_CD5"/>
</dbReference>
<proteinExistence type="predicted"/>
<dbReference type="PANTHER" id="PTHR47309">
    <property type="entry name" value="T-CELL SURFACE GLYCOPROTEIN CD5"/>
    <property type="match status" value="1"/>
</dbReference>
<organism evidence="3 4">
    <name type="scientific">Myotis brandtii</name>
    <name type="common">Brandt's bat</name>
    <dbReference type="NCBI Taxonomy" id="109478"/>
    <lineage>
        <taxon>Eukaryota</taxon>
        <taxon>Metazoa</taxon>
        <taxon>Chordata</taxon>
        <taxon>Craniata</taxon>
        <taxon>Vertebrata</taxon>
        <taxon>Euteleostomi</taxon>
        <taxon>Mammalia</taxon>
        <taxon>Eutheria</taxon>
        <taxon>Laurasiatheria</taxon>
        <taxon>Chiroptera</taxon>
        <taxon>Yangochiroptera</taxon>
        <taxon>Vespertilionidae</taxon>
        <taxon>Myotis</taxon>
    </lineage>
</organism>
<feature type="region of interest" description="Disordered" evidence="1">
    <location>
        <begin position="75"/>
        <end position="101"/>
    </location>
</feature>
<dbReference type="PANTHER" id="PTHR47309:SF1">
    <property type="entry name" value="T-CELL SURFACE GLYCOPROTEIN CD5"/>
    <property type="match status" value="1"/>
</dbReference>
<dbReference type="GO" id="GO:0005886">
    <property type="term" value="C:plasma membrane"/>
    <property type="evidence" value="ECO:0007669"/>
    <property type="project" value="TreeGrafter"/>
</dbReference>
<dbReference type="EMBL" id="KE162192">
    <property type="protein sequence ID" value="EPQ07399.1"/>
    <property type="molecule type" value="Genomic_DNA"/>
</dbReference>
<feature type="transmembrane region" description="Helical" evidence="2">
    <location>
        <begin position="155"/>
        <end position="177"/>
    </location>
</feature>